<dbReference type="SMART" id="SM00346">
    <property type="entry name" value="HTH_ICLR"/>
    <property type="match status" value="1"/>
</dbReference>
<feature type="domain" description="IclR-ED" evidence="5">
    <location>
        <begin position="70"/>
        <end position="251"/>
    </location>
</feature>
<dbReference type="PANTHER" id="PTHR30136:SF24">
    <property type="entry name" value="HTH-TYPE TRANSCRIPTIONAL REPRESSOR ALLR"/>
    <property type="match status" value="1"/>
</dbReference>
<dbReference type="SUPFAM" id="SSF46785">
    <property type="entry name" value="Winged helix' DNA-binding domain"/>
    <property type="match status" value="1"/>
</dbReference>
<dbReference type="InterPro" id="IPR014757">
    <property type="entry name" value="Tscrpt_reg_IclR_C"/>
</dbReference>
<name>A0A3S3E7Q2_9NOCA</name>
<dbReference type="InterPro" id="IPR050707">
    <property type="entry name" value="HTH_MetabolicPath_Reg"/>
</dbReference>
<feature type="domain" description="HTH iclR-type" evidence="4">
    <location>
        <begin position="10"/>
        <end position="69"/>
    </location>
</feature>
<comment type="caution">
    <text evidence="6">The sequence shown here is derived from an EMBL/GenBank/DDBJ whole genome shotgun (WGS) entry which is preliminary data.</text>
</comment>
<dbReference type="RefSeq" id="WP_127918120.1">
    <property type="nucleotide sequence ID" value="NZ_RKLP01000012.1"/>
</dbReference>
<proteinExistence type="predicted"/>
<dbReference type="InterPro" id="IPR005471">
    <property type="entry name" value="Tscrpt_reg_IclR_N"/>
</dbReference>
<organism evidence="6 7">
    <name type="scientific">Prescottella agglutinans</name>
    <dbReference type="NCBI Taxonomy" id="1644129"/>
    <lineage>
        <taxon>Bacteria</taxon>
        <taxon>Bacillati</taxon>
        <taxon>Actinomycetota</taxon>
        <taxon>Actinomycetes</taxon>
        <taxon>Mycobacteriales</taxon>
        <taxon>Nocardiaceae</taxon>
        <taxon>Prescottella</taxon>
    </lineage>
</organism>
<keyword evidence="2" id="KW-0238">DNA-binding</keyword>
<dbReference type="PROSITE" id="PS51078">
    <property type="entry name" value="ICLR_ED"/>
    <property type="match status" value="1"/>
</dbReference>
<evidence type="ECO:0000313" key="7">
    <source>
        <dbReference type="Proteomes" id="UP000286208"/>
    </source>
</evidence>
<keyword evidence="7" id="KW-1185">Reference proteome</keyword>
<dbReference type="InterPro" id="IPR036388">
    <property type="entry name" value="WH-like_DNA-bd_sf"/>
</dbReference>
<reference evidence="6 7" key="1">
    <citation type="submission" date="2018-11" db="EMBL/GenBank/DDBJ databases">
        <title>Rhodococcus spongicola sp. nov. and Rhodococcus xishaensis sp. nov. from marine sponges.</title>
        <authorList>
            <person name="Li L."/>
            <person name="Lin H.W."/>
        </authorList>
    </citation>
    <scope>NUCLEOTIDE SEQUENCE [LARGE SCALE GENOMIC DNA]</scope>
    <source>
        <strain evidence="6 7">CCTCC AB2014297</strain>
    </source>
</reference>
<dbReference type="InterPro" id="IPR036390">
    <property type="entry name" value="WH_DNA-bd_sf"/>
</dbReference>
<evidence type="ECO:0000256" key="1">
    <source>
        <dbReference type="ARBA" id="ARBA00023015"/>
    </source>
</evidence>
<keyword evidence="3" id="KW-0804">Transcription</keyword>
<dbReference type="Pfam" id="PF09339">
    <property type="entry name" value="HTH_IclR"/>
    <property type="match status" value="1"/>
</dbReference>
<evidence type="ECO:0000259" key="5">
    <source>
        <dbReference type="PROSITE" id="PS51078"/>
    </source>
</evidence>
<dbReference type="Pfam" id="PF01614">
    <property type="entry name" value="IclR_C"/>
    <property type="match status" value="1"/>
</dbReference>
<evidence type="ECO:0000313" key="6">
    <source>
        <dbReference type="EMBL" id="RVW07632.1"/>
    </source>
</evidence>
<sequence>MTTTEASSPIAVIDRVAILLDAFREAERLTLSELSRRTGFPRSSTHRMLLQLVRIGWIRRHGHAYELGMKMLELGSLAQHHDRVHQAALPVLHELHNATGLVVHLAVLDGTDVLYLEKLGGRFTLSVPSRVGGRQPAYRTAIGKAILAHSRVDAETVLPGPTVGPTRNSICDPARLRVELARIREQSIAHDRDETTVGVSCVAAAIGDGKNTVGAISVCGPTKAMNNSALVAPVRMAALATWRQMTSSRALRPIPA</sequence>
<evidence type="ECO:0000256" key="2">
    <source>
        <dbReference type="ARBA" id="ARBA00023125"/>
    </source>
</evidence>
<evidence type="ECO:0000259" key="4">
    <source>
        <dbReference type="PROSITE" id="PS51077"/>
    </source>
</evidence>
<evidence type="ECO:0000256" key="3">
    <source>
        <dbReference type="ARBA" id="ARBA00023163"/>
    </source>
</evidence>
<dbReference type="Gene3D" id="3.30.450.40">
    <property type="match status" value="1"/>
</dbReference>
<dbReference type="Proteomes" id="UP000286208">
    <property type="component" value="Unassembled WGS sequence"/>
</dbReference>
<dbReference type="PROSITE" id="PS51077">
    <property type="entry name" value="HTH_ICLR"/>
    <property type="match status" value="1"/>
</dbReference>
<gene>
    <name evidence="6" type="ORF">EGT67_21420</name>
</gene>
<dbReference type="AlphaFoldDB" id="A0A3S3E7Q2"/>
<dbReference type="Gene3D" id="1.10.10.10">
    <property type="entry name" value="Winged helix-like DNA-binding domain superfamily/Winged helix DNA-binding domain"/>
    <property type="match status" value="1"/>
</dbReference>
<dbReference type="EMBL" id="RKLP01000012">
    <property type="protein sequence ID" value="RVW07632.1"/>
    <property type="molecule type" value="Genomic_DNA"/>
</dbReference>
<dbReference type="OrthoDB" id="60629at2"/>
<dbReference type="GO" id="GO:0003700">
    <property type="term" value="F:DNA-binding transcription factor activity"/>
    <property type="evidence" value="ECO:0007669"/>
    <property type="project" value="TreeGrafter"/>
</dbReference>
<accession>A0A3S3E7Q2</accession>
<dbReference type="GO" id="GO:0045892">
    <property type="term" value="P:negative regulation of DNA-templated transcription"/>
    <property type="evidence" value="ECO:0007669"/>
    <property type="project" value="TreeGrafter"/>
</dbReference>
<dbReference type="PANTHER" id="PTHR30136">
    <property type="entry name" value="HELIX-TURN-HELIX TRANSCRIPTIONAL REGULATOR, ICLR FAMILY"/>
    <property type="match status" value="1"/>
</dbReference>
<dbReference type="InterPro" id="IPR029016">
    <property type="entry name" value="GAF-like_dom_sf"/>
</dbReference>
<protein>
    <submittedName>
        <fullName evidence="6">IclR family transcriptional regulator</fullName>
    </submittedName>
</protein>
<dbReference type="SUPFAM" id="SSF55781">
    <property type="entry name" value="GAF domain-like"/>
    <property type="match status" value="1"/>
</dbReference>
<dbReference type="GO" id="GO:0003677">
    <property type="term" value="F:DNA binding"/>
    <property type="evidence" value="ECO:0007669"/>
    <property type="project" value="UniProtKB-KW"/>
</dbReference>
<keyword evidence="1" id="KW-0805">Transcription regulation</keyword>